<evidence type="ECO:0000256" key="1">
    <source>
        <dbReference type="SAM" id="Phobius"/>
    </source>
</evidence>
<reference evidence="2 3" key="1">
    <citation type="journal article" date="2005" name="Science">
        <title>The genome sequence of Trypanosoma cruzi, etiologic agent of Chagas disease.</title>
        <authorList>
            <person name="El-Sayed N.M."/>
            <person name="Myler P.J."/>
            <person name="Bartholomeu D.C."/>
            <person name="Nilsson D."/>
            <person name="Aggarwal G."/>
            <person name="Tran A.N."/>
            <person name="Ghedin E."/>
            <person name="Worthey E.A."/>
            <person name="Delcher A.L."/>
            <person name="Blandin G."/>
            <person name="Westenberger S.J."/>
            <person name="Caler E."/>
            <person name="Cerqueira G.C."/>
            <person name="Branche C."/>
            <person name="Haas B."/>
            <person name="Anupama A."/>
            <person name="Arner E."/>
            <person name="Aslund L."/>
            <person name="Attipoe P."/>
            <person name="Bontempi E."/>
            <person name="Bringaud F."/>
            <person name="Burton P."/>
            <person name="Cadag E."/>
            <person name="Campbell D.A."/>
            <person name="Carrington M."/>
            <person name="Crabtree J."/>
            <person name="Darban H."/>
            <person name="da Silveira J.F."/>
            <person name="de Jong P."/>
            <person name="Edwards K."/>
            <person name="Englund P.T."/>
            <person name="Fazelina G."/>
            <person name="Feldblyum T."/>
            <person name="Ferella M."/>
            <person name="Frasch A.C."/>
            <person name="Gull K."/>
            <person name="Horn D."/>
            <person name="Hou L."/>
            <person name="Huang Y."/>
            <person name="Kindlund E."/>
            <person name="Klingbeil M."/>
            <person name="Kluge S."/>
            <person name="Koo H."/>
            <person name="Lacerda D."/>
            <person name="Levin M.J."/>
            <person name="Lorenzi H."/>
            <person name="Louie T."/>
            <person name="Machado C.R."/>
            <person name="McCulloch R."/>
            <person name="McKenna A."/>
            <person name="Mizuno Y."/>
            <person name="Mottram J.C."/>
            <person name="Nelson S."/>
            <person name="Ochaya S."/>
            <person name="Osoegawa K."/>
            <person name="Pai G."/>
            <person name="Parsons M."/>
            <person name="Pentony M."/>
            <person name="Pettersson U."/>
            <person name="Pop M."/>
            <person name="Ramirez J.L."/>
            <person name="Rinta J."/>
            <person name="Robertson L."/>
            <person name="Salzberg S.L."/>
            <person name="Sanchez D.O."/>
            <person name="Seyler A."/>
            <person name="Sharma R."/>
            <person name="Shetty J."/>
            <person name="Simpson A.J."/>
            <person name="Sisk E."/>
            <person name="Tammi M.T."/>
            <person name="Tarleton R."/>
            <person name="Teixeira S."/>
            <person name="Van Aken S."/>
            <person name="Vogt C."/>
            <person name="Ward P.N."/>
            <person name="Wickstead B."/>
            <person name="Wortman J."/>
            <person name="White O."/>
            <person name="Fraser C.M."/>
            <person name="Stuart K.D."/>
            <person name="Andersson B."/>
        </authorList>
    </citation>
    <scope>NUCLEOTIDE SEQUENCE [LARGE SCALE GENOMIC DNA]</scope>
    <source>
        <strain evidence="2 3">CL Brener</strain>
    </source>
</reference>
<dbReference type="RefSeq" id="XP_807686.1">
    <property type="nucleotide sequence ID" value="XM_802593.1"/>
</dbReference>
<evidence type="ECO:0008006" key="4">
    <source>
        <dbReference type="Google" id="ProtNLM"/>
    </source>
</evidence>
<dbReference type="KEGG" id="tcr:511279.30"/>
<protein>
    <recommendedName>
        <fullName evidence="4">ARF-like 2-binding protein</fullName>
    </recommendedName>
</protein>
<organism evidence="2 3">
    <name type="scientific">Trypanosoma cruzi (strain CL Brener)</name>
    <dbReference type="NCBI Taxonomy" id="353153"/>
    <lineage>
        <taxon>Eukaryota</taxon>
        <taxon>Discoba</taxon>
        <taxon>Euglenozoa</taxon>
        <taxon>Kinetoplastea</taxon>
        <taxon>Metakinetoplastina</taxon>
        <taxon>Trypanosomatida</taxon>
        <taxon>Trypanosomatidae</taxon>
        <taxon>Trypanosoma</taxon>
        <taxon>Schizotrypanum</taxon>
    </lineage>
</organism>
<dbReference type="Proteomes" id="UP000002296">
    <property type="component" value="Unassembled WGS sequence"/>
</dbReference>
<evidence type="ECO:0000313" key="3">
    <source>
        <dbReference type="Proteomes" id="UP000002296"/>
    </source>
</evidence>
<evidence type="ECO:0000313" key="2">
    <source>
        <dbReference type="EMBL" id="EAN85835.1"/>
    </source>
</evidence>
<dbReference type="GeneID" id="3537961"/>
<dbReference type="SMR" id="Q4CZY4"/>
<sequence length="158" mass="18358">MWCSFIFIRWSCFLFFFFFFFFFGAFPGKKEMDTEDGEFMVCGSGGTVEDAQLDDLVGVIEDFMAHFDPDAVFRQLPPFSSVASDHERHRLYREAVLQTEADLDAYVLEHCGSIESLKDATSLILDRSDEIAEEVRDFINEGCFNYTTFVELWKQNKK</sequence>
<dbReference type="PaxDb" id="353153-Q4CZY4"/>
<keyword evidence="1" id="KW-0472">Membrane</keyword>
<keyword evidence="1" id="KW-0812">Transmembrane</keyword>
<accession>Q4CZY4</accession>
<keyword evidence="1" id="KW-1133">Transmembrane helix</keyword>
<dbReference type="OMA" id="EGCFDYE"/>
<proteinExistence type="predicted"/>
<dbReference type="AlphaFoldDB" id="Q4CZY4"/>
<name>Q4CZY4_TRYCC</name>
<gene>
    <name evidence="2" type="ORF">Tc00.1047053511279.30</name>
</gene>
<comment type="caution">
    <text evidence="2">The sequence shown here is derived from an EMBL/GenBank/DDBJ whole genome shotgun (WGS) entry which is preliminary data.</text>
</comment>
<keyword evidence="3" id="KW-1185">Reference proteome</keyword>
<dbReference type="eggNOG" id="ENOG502S6PN">
    <property type="taxonomic scope" value="Eukaryota"/>
</dbReference>
<dbReference type="EMBL" id="AAHK01001340">
    <property type="protein sequence ID" value="EAN85835.1"/>
    <property type="molecule type" value="Genomic_DNA"/>
</dbReference>
<dbReference type="InParanoid" id="Q4CZY4"/>
<feature type="transmembrane region" description="Helical" evidence="1">
    <location>
        <begin position="6"/>
        <end position="26"/>
    </location>
</feature>